<protein>
    <recommendedName>
        <fullName evidence="3">Alpha/beta hydrolase family protein</fullName>
    </recommendedName>
</protein>
<keyword evidence="2" id="KW-1185">Reference proteome</keyword>
<proteinExistence type="predicted"/>
<dbReference type="RefSeq" id="WP_145343401.1">
    <property type="nucleotide sequence ID" value="NZ_SMLY01000076.1"/>
</dbReference>
<dbReference type="Proteomes" id="UP000320593">
    <property type="component" value="Unassembled WGS sequence"/>
</dbReference>
<organism evidence="1 2">
    <name type="scientific">Roseibium hamelinense</name>
    <dbReference type="NCBI Taxonomy" id="150831"/>
    <lineage>
        <taxon>Bacteria</taxon>
        <taxon>Pseudomonadati</taxon>
        <taxon>Pseudomonadota</taxon>
        <taxon>Alphaproteobacteria</taxon>
        <taxon>Hyphomicrobiales</taxon>
        <taxon>Stappiaceae</taxon>
        <taxon>Roseibium</taxon>
    </lineage>
</organism>
<name>A0A562T0N4_9HYPH</name>
<evidence type="ECO:0000313" key="1">
    <source>
        <dbReference type="EMBL" id="TWI87081.1"/>
    </source>
</evidence>
<accession>A0A562T0N4</accession>
<dbReference type="AlphaFoldDB" id="A0A562T0N4"/>
<dbReference type="SUPFAM" id="SSF53474">
    <property type="entry name" value="alpha/beta-Hydrolases"/>
    <property type="match status" value="2"/>
</dbReference>
<dbReference type="OrthoDB" id="249225at2"/>
<evidence type="ECO:0008006" key="3">
    <source>
        <dbReference type="Google" id="ProtNLM"/>
    </source>
</evidence>
<comment type="caution">
    <text evidence="1">The sequence shown here is derived from an EMBL/GenBank/DDBJ whole genome shotgun (WGS) entry which is preliminary data.</text>
</comment>
<evidence type="ECO:0000313" key="2">
    <source>
        <dbReference type="Proteomes" id="UP000320593"/>
    </source>
</evidence>
<dbReference type="EMBL" id="VLLF01000005">
    <property type="protein sequence ID" value="TWI87081.1"/>
    <property type="molecule type" value="Genomic_DNA"/>
</dbReference>
<reference evidence="1 2" key="1">
    <citation type="submission" date="2019-07" db="EMBL/GenBank/DDBJ databases">
        <title>Genomic Encyclopedia of Archaeal and Bacterial Type Strains, Phase II (KMG-II): from individual species to whole genera.</title>
        <authorList>
            <person name="Goeker M."/>
        </authorList>
    </citation>
    <scope>NUCLEOTIDE SEQUENCE [LARGE SCALE GENOMIC DNA]</scope>
    <source>
        <strain evidence="1 2">ATCC BAA-252</strain>
    </source>
</reference>
<gene>
    <name evidence="1" type="ORF">JM93_02318</name>
</gene>
<sequence>MVQGQKPVPLNFGSTCGLLRLASSDHGIILLNDYGYEGMCARRSITLCAETLQTAGYSVVTFDYPGLDNALDDPADIDSMRQHIACVASAKNALADAAGVQKLTLFGLGYGALLASEYISQNAQEIQASVLAARPVSGRMFLRELQLRARMVREVTGVDPDAEDGASLNIAGFAVSDALATEIKSWKAGSLNYPASLPTLMCPRPGRDREIDDANRIMALNQQSRTAVFSGYDALMLDPTAAVHPDRDFAEMIDWIKRTVPATRSSNVLPASMPRAHPLSSSDFEEKTVVLGESSYRIGTWCNPACKLTGDPVLFFNGGAGPRAGWARTVTRAARWLAAQGIPSLRLDGAGIGDSPKAPDTPGIPHYHECQLADAAAGLAFLKEEGFAHAVAAGGCSGAYLALRSAIAFPEIKAVVAVNLQRWIWDPREDVANALRFDHTTTKDYAKKLFDRGKLRKLATGNIAAVPMAKFILQRGLRKADYRTAPFVGRLTTFGRLYAQSHQEARELNARNVPLDFIFSVGDPGAYHMENIFSTGLKKTSQYGNINVFWISGADHNLTNIEHRKIYLDKLVSAARMSFKNSKSAAA</sequence>
<dbReference type="Gene3D" id="3.40.50.1820">
    <property type="entry name" value="alpha/beta hydrolase"/>
    <property type="match status" value="2"/>
</dbReference>
<dbReference type="InterPro" id="IPR029058">
    <property type="entry name" value="AB_hydrolase_fold"/>
</dbReference>